<dbReference type="Pfam" id="PF04082">
    <property type="entry name" value="Fungal_trans"/>
    <property type="match status" value="1"/>
</dbReference>
<dbReference type="PROSITE" id="PS50048">
    <property type="entry name" value="ZN2_CY6_FUNGAL_2"/>
    <property type="match status" value="1"/>
</dbReference>
<gene>
    <name evidence="5" type="ORF">CC78DRAFT_536366</name>
</gene>
<dbReference type="InterPro" id="IPR007219">
    <property type="entry name" value="XnlR_reg_dom"/>
</dbReference>
<feature type="region of interest" description="Disordered" evidence="3">
    <location>
        <begin position="91"/>
        <end position="141"/>
    </location>
</feature>
<dbReference type="InterPro" id="IPR050987">
    <property type="entry name" value="AtrR-like"/>
</dbReference>
<dbReference type="PANTHER" id="PTHR46910">
    <property type="entry name" value="TRANSCRIPTION FACTOR PDR1"/>
    <property type="match status" value="1"/>
</dbReference>
<organism evidence="5 6">
    <name type="scientific">Lojkania enalia</name>
    <dbReference type="NCBI Taxonomy" id="147567"/>
    <lineage>
        <taxon>Eukaryota</taxon>
        <taxon>Fungi</taxon>
        <taxon>Dikarya</taxon>
        <taxon>Ascomycota</taxon>
        <taxon>Pezizomycotina</taxon>
        <taxon>Dothideomycetes</taxon>
        <taxon>Pleosporomycetidae</taxon>
        <taxon>Pleosporales</taxon>
        <taxon>Pleosporales incertae sedis</taxon>
        <taxon>Lojkania</taxon>
    </lineage>
</organism>
<dbReference type="Gene3D" id="4.10.240.10">
    <property type="entry name" value="Zn(2)-C6 fungal-type DNA-binding domain"/>
    <property type="match status" value="1"/>
</dbReference>
<dbReference type="AlphaFoldDB" id="A0A9P4N386"/>
<dbReference type="Proteomes" id="UP000800093">
    <property type="component" value="Unassembled WGS sequence"/>
</dbReference>
<keyword evidence="2" id="KW-0539">Nucleus</keyword>
<feature type="domain" description="Zn(2)-C6 fungal-type" evidence="4">
    <location>
        <begin position="23"/>
        <end position="52"/>
    </location>
</feature>
<dbReference type="SMART" id="SM00066">
    <property type="entry name" value="GAL4"/>
    <property type="match status" value="1"/>
</dbReference>
<evidence type="ECO:0000256" key="1">
    <source>
        <dbReference type="ARBA" id="ARBA00022723"/>
    </source>
</evidence>
<dbReference type="GO" id="GO:0006351">
    <property type="term" value="P:DNA-templated transcription"/>
    <property type="evidence" value="ECO:0007669"/>
    <property type="project" value="InterPro"/>
</dbReference>
<dbReference type="InterPro" id="IPR036864">
    <property type="entry name" value="Zn2-C6_fun-type_DNA-bd_sf"/>
</dbReference>
<dbReference type="GO" id="GO:0000981">
    <property type="term" value="F:DNA-binding transcription factor activity, RNA polymerase II-specific"/>
    <property type="evidence" value="ECO:0007669"/>
    <property type="project" value="InterPro"/>
</dbReference>
<evidence type="ECO:0000259" key="4">
    <source>
        <dbReference type="PROSITE" id="PS50048"/>
    </source>
</evidence>
<dbReference type="InterPro" id="IPR001138">
    <property type="entry name" value="Zn2Cys6_DnaBD"/>
</dbReference>
<dbReference type="PROSITE" id="PS00463">
    <property type="entry name" value="ZN2_CY6_FUNGAL_1"/>
    <property type="match status" value="1"/>
</dbReference>
<dbReference type="SUPFAM" id="SSF57701">
    <property type="entry name" value="Zn2/Cys6 DNA-binding domain"/>
    <property type="match status" value="1"/>
</dbReference>
<dbReference type="SMART" id="SM00906">
    <property type="entry name" value="Fungal_trans"/>
    <property type="match status" value="1"/>
</dbReference>
<dbReference type="GO" id="GO:0008270">
    <property type="term" value="F:zinc ion binding"/>
    <property type="evidence" value="ECO:0007669"/>
    <property type="project" value="InterPro"/>
</dbReference>
<dbReference type="OrthoDB" id="103819at2759"/>
<dbReference type="CDD" id="cd12148">
    <property type="entry name" value="fungal_TF_MHR"/>
    <property type="match status" value="1"/>
</dbReference>
<proteinExistence type="predicted"/>
<reference evidence="6" key="1">
    <citation type="journal article" date="2020" name="Stud. Mycol.">
        <title>101 Dothideomycetes genomes: A test case for predicting lifestyles and emergence of pathogens.</title>
        <authorList>
            <person name="Haridas S."/>
            <person name="Albert R."/>
            <person name="Binder M."/>
            <person name="Bloem J."/>
            <person name="LaButti K."/>
            <person name="Salamov A."/>
            <person name="Andreopoulos B."/>
            <person name="Baker S."/>
            <person name="Barry K."/>
            <person name="Bills G."/>
            <person name="Bluhm B."/>
            <person name="Cannon C."/>
            <person name="Castanera R."/>
            <person name="Culley D."/>
            <person name="Daum C."/>
            <person name="Ezra D."/>
            <person name="Gonzalez J."/>
            <person name="Henrissat B."/>
            <person name="Kuo A."/>
            <person name="Liang C."/>
            <person name="Lipzen A."/>
            <person name="Lutzoni F."/>
            <person name="Magnuson J."/>
            <person name="Mondo S."/>
            <person name="Nolan M."/>
            <person name="Ohm R."/>
            <person name="Pangilinan J."/>
            <person name="Park H.-J."/>
            <person name="Ramirez L."/>
            <person name="Alfaro M."/>
            <person name="Sun H."/>
            <person name="Tritt A."/>
            <person name="Yoshinaga Y."/>
            <person name="Zwiers L.-H."/>
            <person name="Turgeon B."/>
            <person name="Goodwin S."/>
            <person name="Spatafora J."/>
            <person name="Crous P."/>
            <person name="Grigoriev I."/>
        </authorList>
    </citation>
    <scope>NUCLEOTIDE SEQUENCE [LARGE SCALE GENOMIC DNA]</scope>
    <source>
        <strain evidence="6">CBS 304.66</strain>
    </source>
</reference>
<feature type="compositionally biased region" description="Polar residues" evidence="3">
    <location>
        <begin position="120"/>
        <end position="141"/>
    </location>
</feature>
<evidence type="ECO:0000313" key="6">
    <source>
        <dbReference type="Proteomes" id="UP000800093"/>
    </source>
</evidence>
<feature type="compositionally biased region" description="Polar residues" evidence="3">
    <location>
        <begin position="93"/>
        <end position="112"/>
    </location>
</feature>
<dbReference type="GO" id="GO:0003677">
    <property type="term" value="F:DNA binding"/>
    <property type="evidence" value="ECO:0007669"/>
    <property type="project" value="InterPro"/>
</dbReference>
<sequence length="661" mass="74004">MSAIEGDETIQARRQRLSTVPRACEGCKIRKIRCDRTNPCSNCRTAGIVCQVKTPTGESRSKVDKVTQLEEHIERLEQRICILEHQHLGRGSASESSVTTNEQFASPRTSAATPYEGDSSFISQSRQASELTQSMTSGSASLDPSFGELRTLLQPSSAPSYLDDYQFSRKNDSRLIPTMRLPPADLVIVILQRVKMNTPVFLYGLSKAGTDFVERLCRKVYFPIEPPSPGHVAAMLGILCNCFKEFIATSDPLLEKYDLKTHLEICEQSFKVGIETFDVLAVPSLENILALTLGAMRAQLEAKPMLLCTLISAAISQCRMIGYQREITYQNDHTGNSDIARLLFWTIYVTDKTMSLLLGRASSLQDFEIDARYPAVSNDPTRHPWDKSFIMGIKIARIQGQIYDRLYSPAALALPSFERIQRMTDLTIALKSWFEEKDQIDISRARYADTFESIARPYWEITYYSTLTMLLRTSSIPGTGSEISSQCFQAARLALKAHINCFSNFHDSSVISAKDYATYIHHNSSFTPFVVIFLHAIAASSLDDVELLDDVVKALQAFRGISKHTERLYNICATLTRLARRLAESGNAHLGAYNMQENSLQFLEDTDQIMNFQPESLENLFDTDLMDQFTESSREDVSAVLGSWASGQPSASLLGTEVVFQ</sequence>
<keyword evidence="6" id="KW-1185">Reference proteome</keyword>
<accession>A0A9P4N386</accession>
<evidence type="ECO:0000256" key="3">
    <source>
        <dbReference type="SAM" id="MobiDB-lite"/>
    </source>
</evidence>
<protein>
    <recommendedName>
        <fullName evidence="4">Zn(2)-C6 fungal-type domain-containing protein</fullName>
    </recommendedName>
</protein>
<name>A0A9P4N386_9PLEO</name>
<dbReference type="EMBL" id="ML986680">
    <property type="protein sequence ID" value="KAF2260489.1"/>
    <property type="molecule type" value="Genomic_DNA"/>
</dbReference>
<comment type="caution">
    <text evidence="5">The sequence shown here is derived from an EMBL/GenBank/DDBJ whole genome shotgun (WGS) entry which is preliminary data.</text>
</comment>
<keyword evidence="1" id="KW-0479">Metal-binding</keyword>
<evidence type="ECO:0000256" key="2">
    <source>
        <dbReference type="ARBA" id="ARBA00023242"/>
    </source>
</evidence>
<dbReference type="PANTHER" id="PTHR46910:SF5">
    <property type="entry name" value="ZN(II)2CYS6 TRANSCRIPTION FACTOR (EUROFUNG)"/>
    <property type="match status" value="1"/>
</dbReference>
<evidence type="ECO:0000313" key="5">
    <source>
        <dbReference type="EMBL" id="KAF2260489.1"/>
    </source>
</evidence>
<dbReference type="Pfam" id="PF00172">
    <property type="entry name" value="Zn_clus"/>
    <property type="match status" value="1"/>
</dbReference>
<dbReference type="CDD" id="cd00067">
    <property type="entry name" value="GAL4"/>
    <property type="match status" value="1"/>
</dbReference>